<dbReference type="InterPro" id="IPR023214">
    <property type="entry name" value="HAD_sf"/>
</dbReference>
<dbReference type="SUPFAM" id="SSF56784">
    <property type="entry name" value="HAD-like"/>
    <property type="match status" value="1"/>
</dbReference>
<dbReference type="Gene3D" id="1.10.150.520">
    <property type="match status" value="1"/>
</dbReference>
<evidence type="ECO:0000313" key="6">
    <source>
        <dbReference type="Proteomes" id="UP000239867"/>
    </source>
</evidence>
<accession>A0A2L1GPU7</accession>
<dbReference type="GO" id="GO:0005524">
    <property type="term" value="F:ATP binding"/>
    <property type="evidence" value="ECO:0007669"/>
    <property type="project" value="UniProtKB-UniRule"/>
</dbReference>
<proteinExistence type="predicted"/>
<dbReference type="EMBL" id="CP021255">
    <property type="protein sequence ID" value="AVD71699.1"/>
    <property type="molecule type" value="Genomic_DNA"/>
</dbReference>
<dbReference type="InterPro" id="IPR041492">
    <property type="entry name" value="HAD_2"/>
</dbReference>
<reference evidence="5 6" key="1">
    <citation type="journal article" date="2018" name="MBio">
        <title>Insights into the evolution of host association through the isolation and characterization of a novel human periodontal pathobiont, Desulfobulbus oralis.</title>
        <authorList>
            <person name="Cross K.L."/>
            <person name="Chirania P."/>
            <person name="Xiong W."/>
            <person name="Beall C.J."/>
            <person name="Elkins J.G."/>
            <person name="Giannone R.J."/>
            <person name="Griffen A.L."/>
            <person name="Guss A.M."/>
            <person name="Hettich R.L."/>
            <person name="Joshi S.S."/>
            <person name="Mokrzan E.M."/>
            <person name="Martin R.K."/>
            <person name="Zhulin I.B."/>
            <person name="Leys E.J."/>
            <person name="Podar M."/>
        </authorList>
    </citation>
    <scope>NUCLEOTIDE SEQUENCE [LARGE SCALE GENOMIC DNA]</scope>
    <source>
        <strain evidence="5 6">ORNL</strain>
    </source>
</reference>
<evidence type="ECO:0000259" key="4">
    <source>
        <dbReference type="PROSITE" id="PS50975"/>
    </source>
</evidence>
<dbReference type="SFLD" id="SFLDG01129">
    <property type="entry name" value="C1.5:_HAD__Beta-PGM__Phosphata"/>
    <property type="match status" value="1"/>
</dbReference>
<dbReference type="AlphaFoldDB" id="A0A2L1GPU7"/>
<dbReference type="InterPro" id="IPR011761">
    <property type="entry name" value="ATP-grasp"/>
</dbReference>
<keyword evidence="2" id="KW-0460">Magnesium</keyword>
<dbReference type="OrthoDB" id="9795007at2"/>
<keyword evidence="3" id="KW-0547">Nucleotide-binding</keyword>
<dbReference type="Pfam" id="PF15632">
    <property type="entry name" value="ATPgrasp_Ter"/>
    <property type="match status" value="1"/>
</dbReference>
<dbReference type="InterPro" id="IPR036412">
    <property type="entry name" value="HAD-like_sf"/>
</dbReference>
<protein>
    <recommendedName>
        <fullName evidence="4">ATP-grasp domain-containing protein</fullName>
    </recommendedName>
</protein>
<name>A0A2L1GPU7_9BACT</name>
<feature type="domain" description="ATP-grasp" evidence="4">
    <location>
        <begin position="112"/>
        <end position="291"/>
    </location>
</feature>
<dbReference type="Gene3D" id="3.40.50.1000">
    <property type="entry name" value="HAD superfamily/HAD-like"/>
    <property type="match status" value="1"/>
</dbReference>
<dbReference type="InterPro" id="IPR051400">
    <property type="entry name" value="HAD-like_hydrolase"/>
</dbReference>
<dbReference type="PROSITE" id="PS50975">
    <property type="entry name" value="ATP_GRASP"/>
    <property type="match status" value="1"/>
</dbReference>
<keyword evidence="1" id="KW-0378">Hydrolase</keyword>
<sequence>MKNAIVVGGGGFQGLSVLRSLRALKWCVIIADSIPESLNRFEADIFHVMPEVKYAEDFRNSLIALINKYSVKALFPTTMYDLPILSRLRVELETLGIKVFSSKPSLVDLLSDKLQTTLAAQSAGLPILPPEDPMQHDFSYPLLGKPIRGWGGTGLLRLAHRQQYCENVQKEKEREYLWQRELSCFTEWSVDFALGEKGDCSPVVCRRRLRTTGGFAVVSEIDNHPELEQLVAATANWLIKNGWYGLFNVQFLEELDSSIWLSDINPRPGTSSVCALAAGVNLVDFLLHGNRNFKPARSGYVVRTLHESFIPKFNQQIKGIVFDLDEILICQKRWMHEKLKITLEKIKKNIDNASVKLFQEEALRLIDEGPWNKLIDIALYRAGLPSNLSEILISMWHNAHPDNLFLHQDAEVFFQKLLDLGIPTALITDNPANSQWQKIERLPKYFKFKSIILTEEISSPKPAARGFLDVADRLSLNPDDLLMIGDSVWRDGLGAMRAGYAGALIVQRNGSMHNSLKNLFENEYPEYSNKIIWTDSLLKAQWIFNYAR</sequence>
<dbReference type="KEGG" id="deo:CAY53_09660"/>
<dbReference type="GO" id="GO:0016787">
    <property type="term" value="F:hydrolase activity"/>
    <property type="evidence" value="ECO:0007669"/>
    <property type="project" value="UniProtKB-KW"/>
</dbReference>
<dbReference type="Gene3D" id="3.30.470.20">
    <property type="entry name" value="ATP-grasp fold, B domain"/>
    <property type="match status" value="1"/>
</dbReference>
<organism evidence="5 6">
    <name type="scientific">Desulfobulbus oralis</name>
    <dbReference type="NCBI Taxonomy" id="1986146"/>
    <lineage>
        <taxon>Bacteria</taxon>
        <taxon>Pseudomonadati</taxon>
        <taxon>Thermodesulfobacteriota</taxon>
        <taxon>Desulfobulbia</taxon>
        <taxon>Desulfobulbales</taxon>
        <taxon>Desulfobulbaceae</taxon>
        <taxon>Desulfobulbus</taxon>
    </lineage>
</organism>
<dbReference type="PANTHER" id="PTHR46470">
    <property type="entry name" value="N-ACYLNEURAMINATE-9-PHOSPHATASE"/>
    <property type="match status" value="1"/>
</dbReference>
<dbReference type="Pfam" id="PF13419">
    <property type="entry name" value="HAD_2"/>
    <property type="match status" value="1"/>
</dbReference>
<evidence type="ECO:0000256" key="1">
    <source>
        <dbReference type="ARBA" id="ARBA00022801"/>
    </source>
</evidence>
<dbReference type="RefSeq" id="WP_104936938.1">
    <property type="nucleotide sequence ID" value="NZ_CP021255.1"/>
</dbReference>
<dbReference type="GO" id="GO:0046872">
    <property type="term" value="F:metal ion binding"/>
    <property type="evidence" value="ECO:0007669"/>
    <property type="project" value="InterPro"/>
</dbReference>
<dbReference type="Gene3D" id="3.40.50.20">
    <property type="match status" value="1"/>
</dbReference>
<dbReference type="SUPFAM" id="SSF56059">
    <property type="entry name" value="Glutathione synthetase ATP-binding domain-like"/>
    <property type="match status" value="1"/>
</dbReference>
<evidence type="ECO:0000256" key="2">
    <source>
        <dbReference type="ARBA" id="ARBA00022842"/>
    </source>
</evidence>
<dbReference type="Proteomes" id="UP000239867">
    <property type="component" value="Chromosome"/>
</dbReference>
<evidence type="ECO:0000313" key="5">
    <source>
        <dbReference type="EMBL" id="AVD71699.1"/>
    </source>
</evidence>
<keyword evidence="3" id="KW-0067">ATP-binding</keyword>
<dbReference type="SFLD" id="SFLDS00003">
    <property type="entry name" value="Haloacid_Dehalogenase"/>
    <property type="match status" value="1"/>
</dbReference>
<evidence type="ECO:0000256" key="3">
    <source>
        <dbReference type="PROSITE-ProRule" id="PRU00409"/>
    </source>
</evidence>
<keyword evidence="6" id="KW-1185">Reference proteome</keyword>
<gene>
    <name evidence="5" type="ORF">CAY53_09660</name>
</gene>